<keyword evidence="6" id="KW-0539">Nucleus</keyword>
<dbReference type="PANTHER" id="PTHR31779">
    <property type="entry name" value="2-NITROPROPANE DIOXYGENASE FAMILY, PUTATIVE (AFU_ORTHOLOGUE AFUA_2G17430)-RELATED"/>
    <property type="match status" value="1"/>
</dbReference>
<dbReference type="CDD" id="cd00067">
    <property type="entry name" value="GAL4"/>
    <property type="match status" value="1"/>
</dbReference>
<accession>A0ABR4J1B9</accession>
<organism evidence="9 10">
    <name type="scientific">Aspergillus cavernicola</name>
    <dbReference type="NCBI Taxonomy" id="176166"/>
    <lineage>
        <taxon>Eukaryota</taxon>
        <taxon>Fungi</taxon>
        <taxon>Dikarya</taxon>
        <taxon>Ascomycota</taxon>
        <taxon>Pezizomycotina</taxon>
        <taxon>Eurotiomycetes</taxon>
        <taxon>Eurotiomycetidae</taxon>
        <taxon>Eurotiales</taxon>
        <taxon>Aspergillaceae</taxon>
        <taxon>Aspergillus</taxon>
        <taxon>Aspergillus subgen. Nidulantes</taxon>
    </lineage>
</organism>
<dbReference type="PROSITE" id="PS00463">
    <property type="entry name" value="ZN2_CY6_FUNGAL_1"/>
    <property type="match status" value="1"/>
</dbReference>
<feature type="domain" description="Zn(2)-C6 fungal-type" evidence="8">
    <location>
        <begin position="18"/>
        <end position="47"/>
    </location>
</feature>
<dbReference type="SMART" id="SM00066">
    <property type="entry name" value="GAL4"/>
    <property type="match status" value="1"/>
</dbReference>
<evidence type="ECO:0000256" key="3">
    <source>
        <dbReference type="ARBA" id="ARBA00023015"/>
    </source>
</evidence>
<proteinExistence type="predicted"/>
<keyword evidence="4" id="KW-0238">DNA-binding</keyword>
<protein>
    <recommendedName>
        <fullName evidence="8">Zn(2)-C6 fungal-type domain-containing protein</fullName>
    </recommendedName>
</protein>
<dbReference type="Proteomes" id="UP001610335">
    <property type="component" value="Unassembled WGS sequence"/>
</dbReference>
<comment type="caution">
    <text evidence="9">The sequence shown here is derived from an EMBL/GenBank/DDBJ whole genome shotgun (WGS) entry which is preliminary data.</text>
</comment>
<keyword evidence="10" id="KW-1185">Reference proteome</keyword>
<evidence type="ECO:0000313" key="9">
    <source>
        <dbReference type="EMBL" id="KAL2833830.1"/>
    </source>
</evidence>
<feature type="compositionally biased region" description="Polar residues" evidence="7">
    <location>
        <begin position="80"/>
        <end position="90"/>
    </location>
</feature>
<evidence type="ECO:0000256" key="5">
    <source>
        <dbReference type="ARBA" id="ARBA00023163"/>
    </source>
</evidence>
<evidence type="ECO:0000256" key="2">
    <source>
        <dbReference type="ARBA" id="ARBA00022833"/>
    </source>
</evidence>
<dbReference type="InterPro" id="IPR007219">
    <property type="entry name" value="XnlR_reg_dom"/>
</dbReference>
<dbReference type="CDD" id="cd12148">
    <property type="entry name" value="fungal_TF_MHR"/>
    <property type="match status" value="1"/>
</dbReference>
<dbReference type="EMBL" id="JBFXLS010000003">
    <property type="protein sequence ID" value="KAL2833830.1"/>
    <property type="molecule type" value="Genomic_DNA"/>
</dbReference>
<keyword evidence="5" id="KW-0804">Transcription</keyword>
<reference evidence="9 10" key="1">
    <citation type="submission" date="2024-07" db="EMBL/GenBank/DDBJ databases">
        <title>Section-level genome sequencing and comparative genomics of Aspergillus sections Usti and Cavernicolus.</title>
        <authorList>
            <consortium name="Lawrence Berkeley National Laboratory"/>
            <person name="Nybo J.L."/>
            <person name="Vesth T.C."/>
            <person name="Theobald S."/>
            <person name="Frisvad J.C."/>
            <person name="Larsen T.O."/>
            <person name="Kjaerboelling I."/>
            <person name="Rothschild-Mancinelli K."/>
            <person name="Lyhne E.K."/>
            <person name="Kogle M.E."/>
            <person name="Barry K."/>
            <person name="Clum A."/>
            <person name="Na H."/>
            <person name="Ledsgaard L."/>
            <person name="Lin J."/>
            <person name="Lipzen A."/>
            <person name="Kuo A."/>
            <person name="Riley R."/>
            <person name="Mondo S."/>
            <person name="LaButti K."/>
            <person name="Haridas S."/>
            <person name="Pangalinan J."/>
            <person name="Salamov A.A."/>
            <person name="Simmons B.A."/>
            <person name="Magnuson J.K."/>
            <person name="Chen J."/>
            <person name="Drula E."/>
            <person name="Henrissat B."/>
            <person name="Wiebenga A."/>
            <person name="Lubbers R.J."/>
            <person name="Gomes A.C."/>
            <person name="Makela M.R."/>
            <person name="Stajich J."/>
            <person name="Grigoriev I.V."/>
            <person name="Mortensen U.H."/>
            <person name="De vries R.P."/>
            <person name="Baker S.E."/>
            <person name="Andersen M.R."/>
        </authorList>
    </citation>
    <scope>NUCLEOTIDE SEQUENCE [LARGE SCALE GENOMIC DNA]</scope>
    <source>
        <strain evidence="9 10">CBS 600.67</strain>
    </source>
</reference>
<dbReference type="PROSITE" id="PS50048">
    <property type="entry name" value="ZN2_CY6_FUNGAL_2"/>
    <property type="match status" value="1"/>
</dbReference>
<dbReference type="Pfam" id="PF00172">
    <property type="entry name" value="Zn_clus"/>
    <property type="match status" value="1"/>
</dbReference>
<dbReference type="InterPro" id="IPR052478">
    <property type="entry name" value="Metabolite_Synth_Reg"/>
</dbReference>
<keyword evidence="3" id="KW-0805">Transcription regulation</keyword>
<dbReference type="Gene3D" id="4.10.240.10">
    <property type="entry name" value="Zn(2)-C6 fungal-type DNA-binding domain"/>
    <property type="match status" value="1"/>
</dbReference>
<evidence type="ECO:0000259" key="8">
    <source>
        <dbReference type="PROSITE" id="PS50048"/>
    </source>
</evidence>
<evidence type="ECO:0000256" key="1">
    <source>
        <dbReference type="ARBA" id="ARBA00022723"/>
    </source>
</evidence>
<name>A0ABR4J1B9_9EURO</name>
<evidence type="ECO:0000256" key="6">
    <source>
        <dbReference type="ARBA" id="ARBA00023242"/>
    </source>
</evidence>
<feature type="region of interest" description="Disordered" evidence="7">
    <location>
        <begin position="56"/>
        <end position="90"/>
    </location>
</feature>
<dbReference type="PANTHER" id="PTHR31779:SF5">
    <property type="entry name" value="ZN(II)2CYS6 TRANSCRIPTION FACTOR (EUROFUNG)"/>
    <property type="match status" value="1"/>
</dbReference>
<dbReference type="InterPro" id="IPR036864">
    <property type="entry name" value="Zn2-C6_fun-type_DNA-bd_sf"/>
</dbReference>
<evidence type="ECO:0000256" key="7">
    <source>
        <dbReference type="SAM" id="MobiDB-lite"/>
    </source>
</evidence>
<keyword evidence="1" id="KW-0479">Metal-binding</keyword>
<dbReference type="InterPro" id="IPR001138">
    <property type="entry name" value="Zn2Cys6_DnaBD"/>
</dbReference>
<keyword evidence="2" id="KW-0862">Zinc</keyword>
<evidence type="ECO:0000256" key="4">
    <source>
        <dbReference type="ARBA" id="ARBA00023125"/>
    </source>
</evidence>
<evidence type="ECO:0000313" key="10">
    <source>
        <dbReference type="Proteomes" id="UP001610335"/>
    </source>
</evidence>
<dbReference type="SUPFAM" id="SSF57701">
    <property type="entry name" value="Zn2/Cys6 DNA-binding domain"/>
    <property type="match status" value="1"/>
</dbReference>
<sequence length="575" mass="63969">MEIGLVTDHPRRRRTRLACQPCKLRKRKCDGHEPCDSCSRYDYHCLYEYRPQKKNARRNIADRSSLPAAPAPAPAPAIETTPQESHAQSTSAGVKYMEANSGVAFPHVLGLALSPQNTPKLQGFGWNLGIRGNPHRSEKSIVWILAKEEWQNLFAVYVDKIRPLYDFLDLQEVAVLAARRWEDPCATNIYDSLLCGIAALGSLFSSLLPSTTTEKERHLVDCAKEILETTSTIANPTHNDAEGWVLRTLYLRCNNTPHAAWVASCTNMHIIEAIGLHQESPSVSLVYSDTATATTGPNIARRRRLFWIAKLLNTWISFEYGRSRVVLRGQSCQYPAPETEAEAGTNSTADLLSIFRISESLDPDHHQAVQSTDLESLLHRLASYNFNSDAVVLSQTVLAFAIYRRLRLSCPGLNTNTTVMDQVITLGRKGLEACSRSIAENCPWWHVAYVPFQFTCVLLAMDTREALTHVRDSLATLKRAAGFFGTVNPCRASETAELLVRLSQRQKEQDAALLCQSVESGGEQIQSTGSVGGPERFMWLDNALPGQLAPTTSCDWDAFIRDPLDFSSTFLQLEG</sequence>
<gene>
    <name evidence="9" type="ORF">BDW59DRAFT_179484</name>
</gene>
<dbReference type="Pfam" id="PF04082">
    <property type="entry name" value="Fungal_trans"/>
    <property type="match status" value="1"/>
</dbReference>